<evidence type="ECO:0000313" key="4">
    <source>
        <dbReference type="EMBL" id="KAL2916823.1"/>
    </source>
</evidence>
<evidence type="ECO:0000259" key="3">
    <source>
        <dbReference type="PROSITE" id="PS50011"/>
    </source>
</evidence>
<gene>
    <name evidence="4" type="ORF">HK105_203602</name>
</gene>
<comment type="caution">
    <text evidence="4">The sequence shown here is derived from an EMBL/GenBank/DDBJ whole genome shotgun (WGS) entry which is preliminary data.</text>
</comment>
<dbReference type="PRINTS" id="PR00109">
    <property type="entry name" value="TYRKINASE"/>
</dbReference>
<dbReference type="SUPFAM" id="SSF56112">
    <property type="entry name" value="Protein kinase-like (PK-like)"/>
    <property type="match status" value="1"/>
</dbReference>
<feature type="coiled-coil region" evidence="1">
    <location>
        <begin position="834"/>
        <end position="861"/>
    </location>
</feature>
<dbReference type="Pfam" id="PF22215">
    <property type="entry name" value="MLKL_N"/>
    <property type="match status" value="1"/>
</dbReference>
<dbReference type="SMART" id="SM00220">
    <property type="entry name" value="S_TKc"/>
    <property type="match status" value="1"/>
</dbReference>
<feature type="compositionally biased region" description="Polar residues" evidence="2">
    <location>
        <begin position="503"/>
        <end position="531"/>
    </location>
</feature>
<dbReference type="InterPro" id="IPR054000">
    <property type="entry name" value="MLKL_N"/>
</dbReference>
<protein>
    <recommendedName>
        <fullName evidence="3">Protein kinase domain-containing protein</fullName>
    </recommendedName>
</protein>
<dbReference type="PROSITE" id="PS00108">
    <property type="entry name" value="PROTEIN_KINASE_ST"/>
    <property type="match status" value="1"/>
</dbReference>
<dbReference type="PROSITE" id="PS50011">
    <property type="entry name" value="PROTEIN_KINASE_DOM"/>
    <property type="match status" value="1"/>
</dbReference>
<organism evidence="4 5">
    <name type="scientific">Polyrhizophydium stewartii</name>
    <dbReference type="NCBI Taxonomy" id="2732419"/>
    <lineage>
        <taxon>Eukaryota</taxon>
        <taxon>Fungi</taxon>
        <taxon>Fungi incertae sedis</taxon>
        <taxon>Chytridiomycota</taxon>
        <taxon>Chytridiomycota incertae sedis</taxon>
        <taxon>Chytridiomycetes</taxon>
        <taxon>Rhizophydiales</taxon>
        <taxon>Rhizophydiales incertae sedis</taxon>
        <taxon>Polyrhizophydium</taxon>
    </lineage>
</organism>
<dbReference type="InterPro" id="IPR001245">
    <property type="entry name" value="Ser-Thr/Tyr_kinase_cat_dom"/>
</dbReference>
<dbReference type="InterPro" id="IPR008271">
    <property type="entry name" value="Ser/Thr_kinase_AS"/>
</dbReference>
<sequence length="897" mass="99539">MANIIQAISVALDFVPVPLLSTAFNLAILISNELQSVEGFKYSWARLTLRSAELLRTINAYQLRVDPRARRNPLIDEPLEALVALLKESHEYVASLHAMSALKRFLSRDKASLRLENLLNRLDDLTARLSVALQLNVTLSPRGPHEEDADSRRDRQDLDRMLAALLASQGDILAQIGLQRTEQLETLQALERRLVNAVEQSVSNALMRRVRDDLSRVSGRQSSSALELADWTVTSYEVDVGEPFAQGTYGQVCVGTFIGNVKVAVKRLHASALPEEDREDFLREVSIWKGLNHPNVLRMLGVCLSSERPFVISPFMKNGNVIQYIRRYPGVATLPILQDVAKGMLYLHHRNVVHGDIKGVNILIDDAGHALVTDFGFAKLDKTLVSRGSSSIQNRGAVGTGGTLRWMAPELLQGQEPSKAGDIYAFGITMFEVMSKGELPYANLSDQLIYPQVIYEKRRPTRPAVCADEMWSLMQIAWSEDPSDRKPFDFIERMIGLMIIKQTQPHQPQQLSPANTSFDHSYNSSFSQASSGPVLPSMHFRSTAGGSDVGIYTPTMPSMPSTAPSTPAPPYQSVDPRVRATLSPEPDAPYAMSQGSSLAGARKVGSIDTSVGRTSHHNGAGPSGSVISSPPTHTMSPPPAAAIPTNVGYIGREIVPSVYAPSISTATSSNADDYESAMQRVLGLESDLINKFVVTLIQKNTQILEAEQQLYIKHMRAAVELHDAALNYSERLMDIDKSPQSQALRTRALENKSQGFSKNRDLFASANMTKQQRDQAIRGECNVIADRIRAKFHQMHRENRRRIQRDEVVLDEAFIAQQEMHVEAVYAKFMSEVETRHAAALERLEERRKALESEREEIRVFGQTIQAALVEATQKVERAAQASSPKKMFGKLFGRKK</sequence>
<dbReference type="Gene3D" id="1.20.930.20">
    <property type="entry name" value="Adaptor protein Cbl, N-terminal domain"/>
    <property type="match status" value="1"/>
</dbReference>
<dbReference type="Gene3D" id="1.10.510.10">
    <property type="entry name" value="Transferase(Phosphotransferase) domain 1"/>
    <property type="match status" value="1"/>
</dbReference>
<name>A0ABR4NBA3_9FUNG</name>
<dbReference type="Proteomes" id="UP001527925">
    <property type="component" value="Unassembled WGS sequence"/>
</dbReference>
<feature type="region of interest" description="Disordered" evidence="2">
    <location>
        <begin position="503"/>
        <end position="640"/>
    </location>
</feature>
<accession>A0ABR4NBA3</accession>
<dbReference type="InterPro" id="IPR000719">
    <property type="entry name" value="Prot_kinase_dom"/>
</dbReference>
<evidence type="ECO:0000256" key="2">
    <source>
        <dbReference type="SAM" id="MobiDB-lite"/>
    </source>
</evidence>
<dbReference type="InterPro" id="IPR036537">
    <property type="entry name" value="Adaptor_Cbl_N_dom_sf"/>
</dbReference>
<dbReference type="InterPro" id="IPR051681">
    <property type="entry name" value="Ser/Thr_Kinases-Pseudokinases"/>
</dbReference>
<reference evidence="4 5" key="1">
    <citation type="submission" date="2023-09" db="EMBL/GenBank/DDBJ databases">
        <title>Pangenome analysis of Batrachochytrium dendrobatidis and related Chytrids.</title>
        <authorList>
            <person name="Yacoub M.N."/>
            <person name="Stajich J.E."/>
            <person name="James T.Y."/>
        </authorList>
    </citation>
    <scope>NUCLEOTIDE SEQUENCE [LARGE SCALE GENOMIC DNA]</scope>
    <source>
        <strain evidence="4 5">JEL0888</strain>
    </source>
</reference>
<dbReference type="CDD" id="cd21037">
    <property type="entry name" value="MLKL_NTD"/>
    <property type="match status" value="1"/>
</dbReference>
<dbReference type="EMBL" id="JADGIZ020000014">
    <property type="protein sequence ID" value="KAL2916823.1"/>
    <property type="molecule type" value="Genomic_DNA"/>
</dbReference>
<feature type="domain" description="Protein kinase" evidence="3">
    <location>
        <begin position="238"/>
        <end position="497"/>
    </location>
</feature>
<feature type="compositionally biased region" description="Low complexity" evidence="2">
    <location>
        <begin position="553"/>
        <end position="565"/>
    </location>
</feature>
<dbReference type="InterPro" id="IPR011009">
    <property type="entry name" value="Kinase-like_dom_sf"/>
</dbReference>
<keyword evidence="5" id="KW-1185">Reference proteome</keyword>
<proteinExistence type="predicted"/>
<evidence type="ECO:0000313" key="5">
    <source>
        <dbReference type="Proteomes" id="UP001527925"/>
    </source>
</evidence>
<dbReference type="InterPro" id="IPR059179">
    <property type="entry name" value="MLKL-like_MCAfunc"/>
</dbReference>
<feature type="coiled-coil region" evidence="1">
    <location>
        <begin position="108"/>
        <end position="135"/>
    </location>
</feature>
<keyword evidence="1" id="KW-0175">Coiled coil</keyword>
<dbReference type="PANTHER" id="PTHR44329">
    <property type="entry name" value="SERINE/THREONINE-PROTEIN KINASE TNNI3K-RELATED"/>
    <property type="match status" value="1"/>
</dbReference>
<evidence type="ECO:0000256" key="1">
    <source>
        <dbReference type="SAM" id="Coils"/>
    </source>
</evidence>
<dbReference type="Pfam" id="PF07714">
    <property type="entry name" value="PK_Tyr_Ser-Thr"/>
    <property type="match status" value="1"/>
</dbReference>